<feature type="compositionally biased region" description="Polar residues" evidence="1">
    <location>
        <begin position="62"/>
        <end position="75"/>
    </location>
</feature>
<accession>A0A0N0NN88</accession>
<reference evidence="2 3" key="1">
    <citation type="submission" date="2015-06" db="EMBL/GenBank/DDBJ databases">
        <title>Draft genome of the ant-associated black yeast Phialophora attae CBS 131958.</title>
        <authorList>
            <person name="Moreno L.F."/>
            <person name="Stielow B.J."/>
            <person name="de Hoog S."/>
            <person name="Vicente V.A."/>
            <person name="Weiss V.A."/>
            <person name="de Vries M."/>
            <person name="Cruz L.M."/>
            <person name="Souza E.M."/>
        </authorList>
    </citation>
    <scope>NUCLEOTIDE SEQUENCE [LARGE SCALE GENOMIC DNA]</scope>
    <source>
        <strain evidence="2 3">CBS 131958</strain>
    </source>
</reference>
<dbReference type="Proteomes" id="UP000038010">
    <property type="component" value="Unassembled WGS sequence"/>
</dbReference>
<evidence type="ECO:0000256" key="1">
    <source>
        <dbReference type="SAM" id="MobiDB-lite"/>
    </source>
</evidence>
<dbReference type="AlphaFoldDB" id="A0A0N0NN88"/>
<dbReference type="RefSeq" id="XP_018001304.1">
    <property type="nucleotide sequence ID" value="XM_018148297.1"/>
</dbReference>
<evidence type="ECO:0000313" key="3">
    <source>
        <dbReference type="Proteomes" id="UP000038010"/>
    </source>
</evidence>
<dbReference type="STRING" id="1664694.A0A0N0NN88"/>
<sequence length="513" mass="57078">MASTLPTLPANGMEGAGYVWVLEHLLAYPGTYEIPLRTMYTLNCSTATPPSQSSSPKLSGNAFATPTSSSQEDQNKITQTAAAQLKASLMQHITQLPHQPTSLPPSFITSFVRRCFPENVEGVDFAQTLTALDYLKDLEVRRRREVVAALDKLGISRDDICQRETLAKKYPGVMQWIEGIEDKERKVESLYTQVYLGIRRWAMINELSLVPFNKVNCIAMLNTLYPPSMVHPATFIQPTVQLTATVLSTQRQGFFRYINGVEKTGAGILRRLMEEHKREGELTGWPVVRETLDNYLRMANSIIEESFEVTGNCVSPTTSDFEHKVEEDVRRKVDSGISFGSSNSSNRNSAQSEKSHATRPSTSSSLSTHSRKASNDKPVDDDDDVTLTGKTPGTTLERIARELRRMKSSKSVRDAGASRIASVNLEPADVAIPATPTEPNAPATGRPRGLSIKRSLRNMRSKTALRVEEPSRPSSRIEGDQQGAIPAFDAEEMRRRRMIWEAQHTKKNSEGMF</sequence>
<dbReference type="EMBL" id="LFJN01000010">
    <property type="protein sequence ID" value="KPI41341.1"/>
    <property type="molecule type" value="Genomic_DNA"/>
</dbReference>
<organism evidence="2 3">
    <name type="scientific">Cyphellophora attinorum</name>
    <dbReference type="NCBI Taxonomy" id="1664694"/>
    <lineage>
        <taxon>Eukaryota</taxon>
        <taxon>Fungi</taxon>
        <taxon>Dikarya</taxon>
        <taxon>Ascomycota</taxon>
        <taxon>Pezizomycotina</taxon>
        <taxon>Eurotiomycetes</taxon>
        <taxon>Chaetothyriomycetidae</taxon>
        <taxon>Chaetothyriales</taxon>
        <taxon>Cyphellophoraceae</taxon>
        <taxon>Cyphellophora</taxon>
    </lineage>
</organism>
<protein>
    <submittedName>
        <fullName evidence="2">Uncharacterized protein</fullName>
    </submittedName>
</protein>
<dbReference type="GeneID" id="28740177"/>
<feature type="region of interest" description="Disordered" evidence="1">
    <location>
        <begin position="462"/>
        <end position="490"/>
    </location>
</feature>
<proteinExistence type="predicted"/>
<gene>
    <name evidence="2" type="ORF">AB675_7894</name>
</gene>
<keyword evidence="3" id="KW-1185">Reference proteome</keyword>
<dbReference type="VEuPathDB" id="FungiDB:AB675_7894"/>
<dbReference type="OrthoDB" id="3533623at2759"/>
<comment type="caution">
    <text evidence="2">The sequence shown here is derived from an EMBL/GenBank/DDBJ whole genome shotgun (WGS) entry which is preliminary data.</text>
</comment>
<evidence type="ECO:0000313" key="2">
    <source>
        <dbReference type="EMBL" id="KPI41341.1"/>
    </source>
</evidence>
<feature type="compositionally biased region" description="Basic and acidic residues" evidence="1">
    <location>
        <begin position="465"/>
        <end position="479"/>
    </location>
</feature>
<feature type="compositionally biased region" description="Low complexity" evidence="1">
    <location>
        <begin position="335"/>
        <end position="368"/>
    </location>
</feature>
<name>A0A0N0NN88_9EURO</name>
<feature type="region of interest" description="Disordered" evidence="1">
    <location>
        <begin position="46"/>
        <end position="75"/>
    </location>
</feature>
<feature type="region of interest" description="Disordered" evidence="1">
    <location>
        <begin position="335"/>
        <end position="399"/>
    </location>
</feature>